<dbReference type="GO" id="GO:0000319">
    <property type="term" value="F:sulfite transmembrane transporter activity"/>
    <property type="evidence" value="ECO:0007669"/>
    <property type="project" value="TreeGrafter"/>
</dbReference>
<evidence type="ECO:0008006" key="12">
    <source>
        <dbReference type="Google" id="ProtNLM"/>
    </source>
</evidence>
<keyword evidence="3" id="KW-0813">Transport</keyword>
<feature type="transmembrane region" description="Helical" evidence="9">
    <location>
        <begin position="381"/>
        <end position="401"/>
    </location>
</feature>
<evidence type="ECO:0000256" key="8">
    <source>
        <dbReference type="SAM" id="MobiDB-lite"/>
    </source>
</evidence>
<comment type="similarity">
    <text evidence="2">Belongs to the tellurite-resistance/dicarboxylate transporter (TDT) family.</text>
</comment>
<evidence type="ECO:0000313" key="11">
    <source>
        <dbReference type="Proteomes" id="UP000245771"/>
    </source>
</evidence>
<name>A0A316VKB9_9BASI</name>
<keyword evidence="11" id="KW-1185">Reference proteome</keyword>
<dbReference type="GeneID" id="37018873"/>
<evidence type="ECO:0000256" key="2">
    <source>
        <dbReference type="ARBA" id="ARBA00008566"/>
    </source>
</evidence>
<feature type="transmembrane region" description="Helical" evidence="9">
    <location>
        <begin position="186"/>
        <end position="209"/>
    </location>
</feature>
<keyword evidence="5 9" id="KW-0812">Transmembrane</keyword>
<dbReference type="EMBL" id="KZ819602">
    <property type="protein sequence ID" value="PWN36471.1"/>
    <property type="molecule type" value="Genomic_DNA"/>
</dbReference>
<feature type="compositionally biased region" description="Basic and acidic residues" evidence="8">
    <location>
        <begin position="11"/>
        <end position="25"/>
    </location>
</feature>
<dbReference type="PANTHER" id="PTHR31686">
    <property type="match status" value="1"/>
</dbReference>
<dbReference type="InterPro" id="IPR004695">
    <property type="entry name" value="SLAC1/Mae1/Ssu1/TehA"/>
</dbReference>
<reference evidence="10 11" key="1">
    <citation type="journal article" date="2018" name="Mol. Biol. Evol.">
        <title>Broad Genomic Sampling Reveals a Smut Pathogenic Ancestry of the Fungal Clade Ustilaginomycotina.</title>
        <authorList>
            <person name="Kijpornyongpan T."/>
            <person name="Mondo S.J."/>
            <person name="Barry K."/>
            <person name="Sandor L."/>
            <person name="Lee J."/>
            <person name="Lipzen A."/>
            <person name="Pangilinan J."/>
            <person name="LaButti K."/>
            <person name="Hainaut M."/>
            <person name="Henrissat B."/>
            <person name="Grigoriev I.V."/>
            <person name="Spatafora J.W."/>
            <person name="Aime M.C."/>
        </authorList>
    </citation>
    <scope>NUCLEOTIDE SEQUENCE [LARGE SCALE GENOMIC DNA]</scope>
    <source>
        <strain evidence="10 11">MCA 3882</strain>
    </source>
</reference>
<proteinExistence type="inferred from homology"/>
<accession>A0A316VKB9</accession>
<evidence type="ECO:0000256" key="4">
    <source>
        <dbReference type="ARBA" id="ARBA00022475"/>
    </source>
</evidence>
<evidence type="ECO:0000256" key="7">
    <source>
        <dbReference type="ARBA" id="ARBA00023136"/>
    </source>
</evidence>
<keyword evidence="7 9" id="KW-0472">Membrane</keyword>
<feature type="transmembrane region" description="Helical" evidence="9">
    <location>
        <begin position="156"/>
        <end position="180"/>
    </location>
</feature>
<protein>
    <recommendedName>
        <fullName evidence="12">C4-dicarboxylate transporter/malic acid transport protein</fullName>
    </recommendedName>
</protein>
<dbReference type="Proteomes" id="UP000245771">
    <property type="component" value="Unassembled WGS sequence"/>
</dbReference>
<feature type="transmembrane region" description="Helical" evidence="9">
    <location>
        <begin position="407"/>
        <end position="429"/>
    </location>
</feature>
<comment type="subcellular location">
    <subcellularLocation>
        <location evidence="1">Cell membrane</location>
        <topology evidence="1">Multi-pass membrane protein</topology>
    </subcellularLocation>
</comment>
<feature type="transmembrane region" description="Helical" evidence="9">
    <location>
        <begin position="341"/>
        <end position="369"/>
    </location>
</feature>
<gene>
    <name evidence="10" type="ORF">FA14DRAFT_140306</name>
</gene>
<dbReference type="InterPro" id="IPR051629">
    <property type="entry name" value="Sulfite_efflux_TDT"/>
</dbReference>
<dbReference type="Pfam" id="PF03595">
    <property type="entry name" value="SLAC1"/>
    <property type="match status" value="1"/>
</dbReference>
<dbReference type="FunFam" id="1.50.10.150:FF:000004">
    <property type="entry name" value="Malic acid transporter"/>
    <property type="match status" value="1"/>
</dbReference>
<evidence type="ECO:0000313" key="10">
    <source>
        <dbReference type="EMBL" id="PWN36471.1"/>
    </source>
</evidence>
<feature type="transmembrane region" description="Helical" evidence="9">
    <location>
        <begin position="289"/>
        <end position="313"/>
    </location>
</feature>
<dbReference type="GO" id="GO:0005886">
    <property type="term" value="C:plasma membrane"/>
    <property type="evidence" value="ECO:0007669"/>
    <property type="project" value="UniProtKB-SubCell"/>
</dbReference>
<organism evidence="10 11">
    <name type="scientific">Meira miltonrushii</name>
    <dbReference type="NCBI Taxonomy" id="1280837"/>
    <lineage>
        <taxon>Eukaryota</taxon>
        <taxon>Fungi</taxon>
        <taxon>Dikarya</taxon>
        <taxon>Basidiomycota</taxon>
        <taxon>Ustilaginomycotina</taxon>
        <taxon>Exobasidiomycetes</taxon>
        <taxon>Exobasidiales</taxon>
        <taxon>Brachybasidiaceae</taxon>
        <taxon>Meira</taxon>
    </lineage>
</organism>
<keyword evidence="4" id="KW-1003">Cell membrane</keyword>
<feature type="transmembrane region" description="Helical" evidence="9">
    <location>
        <begin position="221"/>
        <end position="243"/>
    </location>
</feature>
<evidence type="ECO:0000256" key="6">
    <source>
        <dbReference type="ARBA" id="ARBA00022989"/>
    </source>
</evidence>
<sequence length="470" mass="51663">MLEYIKAPEWSGREGQERPGDEVSTRQHASSHPSERIAIDVSCKLDKEGHKKKADRDSKKNNPSDQLPRSVRVVKELRRITLHFTPSWFSVNMGTGISSILLHQLPFQFRGLGIISNVIFGLNVLLFLFFCAISIARYTVWPTMGPTMLFHPTQSLFLGTFAMGFATIVNMCALSASPAWGPQFAIFTWVLWWIDAAFSIVICIGLPFLQFTRHEQSLDKVTGVWFLPVVSTIVAAASGGIVAEVLPPAHARLTLVVSWILWGTGFPLAILLMALYFHRLAVFKIPPASVIVSAFLPLGPCGQGSFGILQISYALKGIVRKSGQALVAGESGEDAMQFADAIYAASIPVALVIWGLGLVWLVIAVSFLVDLFWVSKLTFNLGWWGFTFPLGVFCTATVQLGKELNSGAFRILGTILSLVEVALWLFIAIKTFIGALSGKLFFSPCLAEQGGEPPEFVAPARKYQYECRDD</sequence>
<dbReference type="InterPro" id="IPR038665">
    <property type="entry name" value="Voltage-dep_anion_channel_sf"/>
</dbReference>
<feature type="transmembrane region" description="Helical" evidence="9">
    <location>
        <begin position="114"/>
        <end position="135"/>
    </location>
</feature>
<dbReference type="Gene3D" id="1.50.10.150">
    <property type="entry name" value="Voltage-dependent anion channel"/>
    <property type="match status" value="1"/>
</dbReference>
<evidence type="ECO:0000256" key="1">
    <source>
        <dbReference type="ARBA" id="ARBA00004651"/>
    </source>
</evidence>
<dbReference type="RefSeq" id="XP_025356773.1">
    <property type="nucleotide sequence ID" value="XM_025497092.1"/>
</dbReference>
<evidence type="ECO:0000256" key="3">
    <source>
        <dbReference type="ARBA" id="ARBA00022448"/>
    </source>
</evidence>
<evidence type="ECO:0000256" key="9">
    <source>
        <dbReference type="SAM" id="Phobius"/>
    </source>
</evidence>
<dbReference type="PANTHER" id="PTHR31686:SF1">
    <property type="entry name" value="SULFITE EFFLUX PUMP SSU1"/>
    <property type="match status" value="1"/>
</dbReference>
<evidence type="ECO:0000256" key="5">
    <source>
        <dbReference type="ARBA" id="ARBA00022692"/>
    </source>
</evidence>
<dbReference type="InParanoid" id="A0A316VKB9"/>
<dbReference type="OrthoDB" id="1099at2759"/>
<keyword evidence="6 9" id="KW-1133">Transmembrane helix</keyword>
<feature type="region of interest" description="Disordered" evidence="8">
    <location>
        <begin position="1"/>
        <end position="68"/>
    </location>
</feature>
<feature type="transmembrane region" description="Helical" evidence="9">
    <location>
        <begin position="255"/>
        <end position="277"/>
    </location>
</feature>
<dbReference type="AlphaFoldDB" id="A0A316VKB9"/>
<dbReference type="CDD" id="cd09318">
    <property type="entry name" value="TDT_SSU1"/>
    <property type="match status" value="1"/>
</dbReference>
<feature type="compositionally biased region" description="Basic and acidic residues" evidence="8">
    <location>
        <begin position="33"/>
        <end position="62"/>
    </location>
</feature>